<dbReference type="InterPro" id="IPR013151">
    <property type="entry name" value="Immunoglobulin_dom"/>
</dbReference>
<dbReference type="Gene3D" id="2.60.40.10">
    <property type="entry name" value="Immunoglobulins"/>
    <property type="match status" value="1"/>
</dbReference>
<dbReference type="Proteomes" id="UP001314229">
    <property type="component" value="Unassembled WGS sequence"/>
</dbReference>
<feature type="region of interest" description="Disordered" evidence="3">
    <location>
        <begin position="187"/>
        <end position="217"/>
    </location>
</feature>
<sequence>LLLQPIISVSPTMDGVSEAQQQGFQVLRGSSFTISCSVQPQYPGGSFQLTFTSSNTTYNYTQPAVNHSADFLFPAADPAHQGHYSCVYGVYVFSHNFSSENSLFSLTVTDPAHQGNYSCVYGVYVFSHNFSSESRLLSLTVTGPDENPPDKTPYRTGSIIAPVVLLVALLLGVIIIFFILKASRGQRSGPQENTELSYYNPSFSREPAEEEGAQGAE</sequence>
<feature type="non-terminal residue" evidence="6">
    <location>
        <position position="1"/>
    </location>
</feature>
<keyword evidence="1" id="KW-1015">Disulfide bond</keyword>
<keyword evidence="6" id="KW-0675">Receptor</keyword>
<feature type="compositionally biased region" description="Acidic residues" evidence="3">
    <location>
        <begin position="208"/>
        <end position="217"/>
    </location>
</feature>
<feature type="transmembrane region" description="Helical" evidence="4">
    <location>
        <begin position="159"/>
        <end position="180"/>
    </location>
</feature>
<name>A0AAV1QBK3_SCOSC</name>
<keyword evidence="4" id="KW-0472">Membrane</keyword>
<dbReference type="GO" id="GO:0007166">
    <property type="term" value="P:cell surface receptor signaling pathway"/>
    <property type="evidence" value="ECO:0007669"/>
    <property type="project" value="UniProtKB-ARBA"/>
</dbReference>
<evidence type="ECO:0000313" key="7">
    <source>
        <dbReference type="Proteomes" id="UP001314229"/>
    </source>
</evidence>
<dbReference type="PANTHER" id="PTHR11738">
    <property type="entry name" value="MHC CLASS I NK CELL RECEPTOR"/>
    <property type="match status" value="1"/>
</dbReference>
<feature type="domain" description="Ig-like" evidence="5">
    <location>
        <begin position="5"/>
        <end position="138"/>
    </location>
</feature>
<dbReference type="PROSITE" id="PS50835">
    <property type="entry name" value="IG_LIKE"/>
    <property type="match status" value="1"/>
</dbReference>
<gene>
    <name evidence="6" type="ORF">FSCOSCO3_A023412</name>
</gene>
<proteinExistence type="predicted"/>
<dbReference type="InterPro" id="IPR013783">
    <property type="entry name" value="Ig-like_fold"/>
</dbReference>
<dbReference type="AlphaFoldDB" id="A0AAV1QBK3"/>
<comment type="caution">
    <text evidence="6">The sequence shown here is derived from an EMBL/GenBank/DDBJ whole genome shotgun (WGS) entry which is preliminary data.</text>
</comment>
<protein>
    <submittedName>
        <fullName evidence="6">Scavenger receptor cysteine-rich type 1 protein M130-like</fullName>
    </submittedName>
</protein>
<dbReference type="SUPFAM" id="SSF48726">
    <property type="entry name" value="Immunoglobulin"/>
    <property type="match status" value="2"/>
</dbReference>
<dbReference type="InterPro" id="IPR036179">
    <property type="entry name" value="Ig-like_dom_sf"/>
</dbReference>
<keyword evidence="4" id="KW-0812">Transmembrane</keyword>
<keyword evidence="2" id="KW-0393">Immunoglobulin domain</keyword>
<reference evidence="6 7" key="1">
    <citation type="submission" date="2024-01" db="EMBL/GenBank/DDBJ databases">
        <authorList>
            <person name="Alioto T."/>
            <person name="Alioto T."/>
            <person name="Gomez Garrido J."/>
        </authorList>
    </citation>
    <scope>NUCLEOTIDE SEQUENCE [LARGE SCALE GENOMIC DNA]</scope>
</reference>
<dbReference type="GO" id="GO:0002764">
    <property type="term" value="P:immune response-regulating signaling pathway"/>
    <property type="evidence" value="ECO:0007669"/>
    <property type="project" value="TreeGrafter"/>
</dbReference>
<evidence type="ECO:0000313" key="6">
    <source>
        <dbReference type="EMBL" id="CAK6980910.1"/>
    </source>
</evidence>
<dbReference type="EMBL" id="CAWUFR010000751">
    <property type="protein sequence ID" value="CAK6980910.1"/>
    <property type="molecule type" value="Genomic_DNA"/>
</dbReference>
<keyword evidence="7" id="KW-1185">Reference proteome</keyword>
<dbReference type="InterPro" id="IPR050412">
    <property type="entry name" value="Ig-like_Receptors_ImmuneReg"/>
</dbReference>
<evidence type="ECO:0000259" key="5">
    <source>
        <dbReference type="PROSITE" id="PS50835"/>
    </source>
</evidence>
<dbReference type="PANTHER" id="PTHR11738:SF186">
    <property type="entry name" value="OSTEOCLAST-ASSOCIATED IMMUNOGLOBULIN-LIKE RECEPTOR"/>
    <property type="match status" value="1"/>
</dbReference>
<evidence type="ECO:0000256" key="3">
    <source>
        <dbReference type="SAM" id="MobiDB-lite"/>
    </source>
</evidence>
<keyword evidence="4" id="KW-1133">Transmembrane helix</keyword>
<dbReference type="Pfam" id="PF00047">
    <property type="entry name" value="ig"/>
    <property type="match status" value="1"/>
</dbReference>
<organism evidence="6 7">
    <name type="scientific">Scomber scombrus</name>
    <name type="common">Atlantic mackerel</name>
    <name type="synonym">Scomber vernalis</name>
    <dbReference type="NCBI Taxonomy" id="13677"/>
    <lineage>
        <taxon>Eukaryota</taxon>
        <taxon>Metazoa</taxon>
        <taxon>Chordata</taxon>
        <taxon>Craniata</taxon>
        <taxon>Vertebrata</taxon>
        <taxon>Euteleostomi</taxon>
        <taxon>Actinopterygii</taxon>
        <taxon>Neopterygii</taxon>
        <taxon>Teleostei</taxon>
        <taxon>Neoteleostei</taxon>
        <taxon>Acanthomorphata</taxon>
        <taxon>Pelagiaria</taxon>
        <taxon>Scombriformes</taxon>
        <taxon>Scombridae</taxon>
        <taxon>Scomber</taxon>
    </lineage>
</organism>
<dbReference type="InterPro" id="IPR007110">
    <property type="entry name" value="Ig-like_dom"/>
</dbReference>
<feature type="compositionally biased region" description="Polar residues" evidence="3">
    <location>
        <begin position="187"/>
        <end position="203"/>
    </location>
</feature>
<evidence type="ECO:0000256" key="1">
    <source>
        <dbReference type="ARBA" id="ARBA00023157"/>
    </source>
</evidence>
<evidence type="ECO:0000256" key="2">
    <source>
        <dbReference type="ARBA" id="ARBA00023319"/>
    </source>
</evidence>
<evidence type="ECO:0000256" key="4">
    <source>
        <dbReference type="SAM" id="Phobius"/>
    </source>
</evidence>
<accession>A0AAV1QBK3</accession>